<dbReference type="Proteomes" id="UP000238274">
    <property type="component" value="Unassembled WGS sequence"/>
</dbReference>
<dbReference type="VEuPathDB" id="FungiDB:PSTT_09940"/>
<name>A0A2S4WID8_9BASI</name>
<evidence type="ECO:0000313" key="1">
    <source>
        <dbReference type="EMBL" id="POW21457.1"/>
    </source>
</evidence>
<evidence type="ECO:0000313" key="2">
    <source>
        <dbReference type="Proteomes" id="UP000238274"/>
    </source>
</evidence>
<dbReference type="EMBL" id="PKSM01000020">
    <property type="protein sequence ID" value="POW21457.1"/>
    <property type="molecule type" value="Genomic_DNA"/>
</dbReference>
<dbReference type="VEuPathDB" id="FungiDB:PSHT_02390"/>
<reference evidence="2" key="3">
    <citation type="journal article" date="2018" name="Mol. Plant Microbe Interact.">
        <title>Genome sequence resources for the wheat stripe rust pathogen (Puccinia striiformis f. sp. tritici) and the barley stripe rust pathogen (Puccinia striiformis f. sp. hordei).</title>
        <authorList>
            <person name="Xia C."/>
            <person name="Wang M."/>
            <person name="Yin C."/>
            <person name="Cornejo O.E."/>
            <person name="Hulbert S.H."/>
            <person name="Chen X."/>
        </authorList>
    </citation>
    <scope>NUCLEOTIDE SEQUENCE [LARGE SCALE GENOMIC DNA]</scope>
    <source>
        <strain evidence="2">93TX-2</strain>
    </source>
</reference>
<reference evidence="2" key="2">
    <citation type="journal article" date="2018" name="BMC Genomics">
        <title>Genomic insights into host adaptation between the wheat stripe rust pathogen (Puccinia striiformis f. sp. tritici) and the barley stripe rust pathogen (Puccinia striiformis f. sp. hordei).</title>
        <authorList>
            <person name="Xia C."/>
            <person name="Wang M."/>
            <person name="Yin C."/>
            <person name="Cornejo O.E."/>
            <person name="Hulbert S.H."/>
            <person name="Chen X."/>
        </authorList>
    </citation>
    <scope>NUCLEOTIDE SEQUENCE [LARGE SCALE GENOMIC DNA]</scope>
    <source>
        <strain evidence="2">93TX-2</strain>
    </source>
</reference>
<proteinExistence type="predicted"/>
<dbReference type="AlphaFoldDB" id="A0A2S4WID8"/>
<protein>
    <submittedName>
        <fullName evidence="1">Uncharacterized protein</fullName>
    </submittedName>
</protein>
<organism evidence="1 2">
    <name type="scientific">Puccinia striiformis</name>
    <dbReference type="NCBI Taxonomy" id="27350"/>
    <lineage>
        <taxon>Eukaryota</taxon>
        <taxon>Fungi</taxon>
        <taxon>Dikarya</taxon>
        <taxon>Basidiomycota</taxon>
        <taxon>Pucciniomycotina</taxon>
        <taxon>Pucciniomycetes</taxon>
        <taxon>Pucciniales</taxon>
        <taxon>Pucciniaceae</taxon>
        <taxon>Puccinia</taxon>
    </lineage>
</organism>
<reference evidence="1 2" key="1">
    <citation type="submission" date="2017-12" db="EMBL/GenBank/DDBJ databases">
        <title>Gene loss provides genomic basis for host adaptation in cereal stripe rust fungi.</title>
        <authorList>
            <person name="Xia C."/>
        </authorList>
    </citation>
    <scope>NUCLEOTIDE SEQUENCE [LARGE SCALE GENOMIC DNA]</scope>
    <source>
        <strain evidence="1 2">93TX-2</strain>
    </source>
</reference>
<keyword evidence="2" id="KW-1185">Reference proteome</keyword>
<sequence>MSSRRPTPLLRPSSAVVSRDGIGLFVKGASIANSHTTREWINRAKPLPRKKEMLVHQIICLTVTSLLHACSAYDTSDPNIKCVPRVQTGRANCKTSRGLLTLQFHVHESVPTAKFSTNPIRLLMCPRWVLKRSRITALTKQAIEAGFDKMLSHCKEHVGAPPFVTSSFTYQGLENSRMNSFS</sequence>
<gene>
    <name evidence="1" type="ORF">PSHT_02390</name>
</gene>
<comment type="caution">
    <text evidence="1">The sequence shown here is derived from an EMBL/GenBank/DDBJ whole genome shotgun (WGS) entry which is preliminary data.</text>
</comment>
<accession>A0A2S4WID8</accession>